<sequence>MVKKELSRKKAKLSIYQSIYAPTLTYGPGVDPYHAGETMSLGWPGKRLGVPPEELEEVSGLVEVRGKPRMKISEDPEKSTVPGRKAVYRLIDADGHPFLDLVCLAVESPPEAGVSLSCYPLGCDNSSVSVTPAQVTCLRQEVFTKGQLGDLWLMIPLDLLTRSVNCDQSCRKAKPPAPSSLRSCRSPGDPRGSLCSLPPLLLRLSAATLPPLPSSSLTSTTAQKGRKEKKLIKLFRSASPNFLCRPLELELSRAGRERSGQQRNRAKHRAAPQARTPLHGSPARLTAQDNAPSRRRGVPGEEDCVRRRGSRAEWFG</sequence>
<evidence type="ECO:0000313" key="1">
    <source>
        <dbReference type="EMBL" id="KAI3368117.1"/>
    </source>
</evidence>
<reference evidence="1" key="1">
    <citation type="submission" date="2022-04" db="EMBL/GenBank/DDBJ databases">
        <title>Jade perch genome.</title>
        <authorList>
            <person name="Chao B."/>
        </authorList>
    </citation>
    <scope>NUCLEOTIDE SEQUENCE</scope>
    <source>
        <strain evidence="1">CB-2022</strain>
    </source>
</reference>
<evidence type="ECO:0000313" key="2">
    <source>
        <dbReference type="Proteomes" id="UP000831701"/>
    </source>
</evidence>
<name>A0ACB8WJX6_9TELE</name>
<dbReference type="Proteomes" id="UP000831701">
    <property type="component" value="Chromosome 8"/>
</dbReference>
<protein>
    <submittedName>
        <fullName evidence="1">Uncharacterized protein</fullName>
    </submittedName>
</protein>
<dbReference type="EMBL" id="CM041538">
    <property type="protein sequence ID" value="KAI3368117.1"/>
    <property type="molecule type" value="Genomic_DNA"/>
</dbReference>
<gene>
    <name evidence="1" type="ORF">L3Q82_007850</name>
</gene>
<organism evidence="1 2">
    <name type="scientific">Scortum barcoo</name>
    <name type="common">barcoo grunter</name>
    <dbReference type="NCBI Taxonomy" id="214431"/>
    <lineage>
        <taxon>Eukaryota</taxon>
        <taxon>Metazoa</taxon>
        <taxon>Chordata</taxon>
        <taxon>Craniata</taxon>
        <taxon>Vertebrata</taxon>
        <taxon>Euteleostomi</taxon>
        <taxon>Actinopterygii</taxon>
        <taxon>Neopterygii</taxon>
        <taxon>Teleostei</taxon>
        <taxon>Neoteleostei</taxon>
        <taxon>Acanthomorphata</taxon>
        <taxon>Eupercaria</taxon>
        <taxon>Centrarchiformes</taxon>
        <taxon>Terapontoidei</taxon>
        <taxon>Terapontidae</taxon>
        <taxon>Scortum</taxon>
    </lineage>
</organism>
<accession>A0ACB8WJX6</accession>
<keyword evidence="2" id="KW-1185">Reference proteome</keyword>
<proteinExistence type="predicted"/>
<comment type="caution">
    <text evidence="1">The sequence shown here is derived from an EMBL/GenBank/DDBJ whole genome shotgun (WGS) entry which is preliminary data.</text>
</comment>